<dbReference type="Proteomes" id="UP000179807">
    <property type="component" value="Unassembled WGS sequence"/>
</dbReference>
<proteinExistence type="predicted"/>
<dbReference type="Gene3D" id="2.130.10.30">
    <property type="entry name" value="Regulator of chromosome condensation 1/beta-lactamase-inhibitor protein II"/>
    <property type="match status" value="1"/>
</dbReference>
<sequence length="840" mass="93043">MSVYSVNTRDAGSNIKSWIPSKCMELTDFDIIDIKGCQNYLVALSKERQAYIKGNVSWMNPTEYSHPTIIPGLPQDLRCVELSVSDNNFAIRTENGQVYVCGKQFSSSIACLYSTGNATQVVVGSKQILISTGSSLIKFSSMENSTIINTKDHKVVNIGAFIDDFLVLLDDGILYSTSDSLADINIESSIHDLYIVPSFLGQQIVYLESFDSSDGKSDFICIFMEGSIVHGFYDSSDDTQIPLVSTFPTFPTDDSCICQVCVTPHHFWFLTSNGKISYITKISDVEFEIGNVPRFKCAPSSFPPKISHMSTNGNEIFFFENSNNSIIHNPIVGHMNVETLPNRTQPFMMHTQTHGSILIDPLGATSFGFRPGDRVISPSGENLIVVGRSDNNLCVKEVTGRNVNVIPLPDLSTILFSWKLCDRSFALLKDISINSTMTVQIDCSITGLSRFCFFKPNDIIEHQKFGRGTIIGERCNALWIKYDDGSVRMCGQSSNKPGSLHIDHKLIHRENVDKVLQYNGIDGSTILIEPSRIGSFEPGCIISTPINGIGVFLGTASGQYAINFIIDGKYCRLIPKNQNLTLLRSNIPTMNPFTCLDSSIQFVDVSIETCKPFNILPCDIIRINDQVAICVGCGKCEDVPSLLFETEMMIKHGLGVGAFTKGPIDIPYERIARISSPGTVFKVLGNGEKVELSIDTDDYKNSKLLPGDEITVSGKHCHVCGIKDNELYIEYEDTKICEKLNDRDFILYYRRVFVPTKVTAVINEQTPKVTGYVDLEHLRDSAVLPCDVIENDEEEKMAVVGSVDTNRFIVSNLENKETSILIVPSGKTSKVLSSVFDADF</sequence>
<evidence type="ECO:0000313" key="2">
    <source>
        <dbReference type="Proteomes" id="UP000179807"/>
    </source>
</evidence>
<dbReference type="RefSeq" id="XP_068351553.1">
    <property type="nucleotide sequence ID" value="XM_068510118.1"/>
</dbReference>
<gene>
    <name evidence="1" type="ORF">TRFO_35192</name>
</gene>
<dbReference type="SUPFAM" id="SSF50985">
    <property type="entry name" value="RCC1/BLIP-II"/>
    <property type="match status" value="1"/>
</dbReference>
<comment type="caution">
    <text evidence="1">The sequence shown here is derived from an EMBL/GenBank/DDBJ whole genome shotgun (WGS) entry which is preliminary data.</text>
</comment>
<dbReference type="EMBL" id="MLAK01001057">
    <property type="protein sequence ID" value="OHS98416.1"/>
    <property type="molecule type" value="Genomic_DNA"/>
</dbReference>
<dbReference type="VEuPathDB" id="TrichDB:TRFO_35192"/>
<dbReference type="GeneID" id="94844822"/>
<name>A0A1J4JGX0_9EUKA</name>
<reference evidence="1" key="1">
    <citation type="submission" date="2016-10" db="EMBL/GenBank/DDBJ databases">
        <authorList>
            <person name="Benchimol M."/>
            <person name="Almeida L.G."/>
            <person name="Vasconcelos A.T."/>
            <person name="Perreira-Neves A."/>
            <person name="Rosa I.A."/>
            <person name="Tasca T."/>
            <person name="Bogo M.R."/>
            <person name="de Souza W."/>
        </authorList>
    </citation>
    <scope>NUCLEOTIDE SEQUENCE [LARGE SCALE GENOMIC DNA]</scope>
    <source>
        <strain evidence="1">K</strain>
    </source>
</reference>
<keyword evidence="2" id="KW-1185">Reference proteome</keyword>
<protein>
    <submittedName>
        <fullName evidence="1">Uncharacterized protein</fullName>
    </submittedName>
</protein>
<dbReference type="AlphaFoldDB" id="A0A1J4JGX0"/>
<evidence type="ECO:0000313" key="1">
    <source>
        <dbReference type="EMBL" id="OHS98416.1"/>
    </source>
</evidence>
<dbReference type="InterPro" id="IPR009091">
    <property type="entry name" value="RCC1/BLIP-II"/>
</dbReference>
<dbReference type="OrthoDB" id="10623874at2759"/>
<accession>A0A1J4JGX0</accession>
<organism evidence="1 2">
    <name type="scientific">Tritrichomonas foetus</name>
    <dbReference type="NCBI Taxonomy" id="1144522"/>
    <lineage>
        <taxon>Eukaryota</taxon>
        <taxon>Metamonada</taxon>
        <taxon>Parabasalia</taxon>
        <taxon>Tritrichomonadida</taxon>
        <taxon>Tritrichomonadidae</taxon>
        <taxon>Tritrichomonas</taxon>
    </lineage>
</organism>